<keyword evidence="3" id="KW-0119">Carbohydrate metabolism</keyword>
<name>A0A1H6STU2_9EURY</name>
<keyword evidence="5" id="KW-0460">Magnesium</keyword>
<dbReference type="GO" id="GO:0008934">
    <property type="term" value="F:inositol monophosphate 1-phosphatase activity"/>
    <property type="evidence" value="ECO:0007669"/>
    <property type="project" value="TreeGrafter"/>
</dbReference>
<dbReference type="EC" id="3.1.3.11" evidence="2"/>
<comment type="cofactor">
    <cofactor evidence="5">
        <name>Mg(2+)</name>
        <dbReference type="ChEBI" id="CHEBI:18420"/>
    </cofactor>
</comment>
<accession>A0A1H6STU2</accession>
<dbReference type="SUPFAM" id="SSF56655">
    <property type="entry name" value="Carbohydrate phosphatase"/>
    <property type="match status" value="1"/>
</dbReference>
<feature type="binding site" evidence="5">
    <location>
        <position position="90"/>
    </location>
    <ligand>
        <name>Mg(2+)</name>
        <dbReference type="ChEBI" id="CHEBI:18420"/>
        <label>2</label>
    </ligand>
</feature>
<evidence type="ECO:0000256" key="4">
    <source>
        <dbReference type="ARBA" id="ARBA00038103"/>
    </source>
</evidence>
<keyword evidence="7" id="KW-1185">Reference proteome</keyword>
<dbReference type="CDD" id="cd01637">
    <property type="entry name" value="IMPase_like"/>
    <property type="match status" value="1"/>
</dbReference>
<protein>
    <recommendedName>
        <fullName evidence="2">fructose-bisphosphatase</fullName>
        <ecNumber evidence="2">3.1.3.11</ecNumber>
    </recommendedName>
</protein>
<dbReference type="Gene3D" id="3.30.540.10">
    <property type="entry name" value="Fructose-1,6-Bisphosphatase, subunit A, domain 1"/>
    <property type="match status" value="1"/>
</dbReference>
<feature type="binding site" evidence="5">
    <location>
        <position position="88"/>
    </location>
    <ligand>
        <name>Mg(2+)</name>
        <dbReference type="ChEBI" id="CHEBI:18420"/>
        <label>1</label>
        <note>catalytic</note>
    </ligand>
</feature>
<accession>A0A2H4Q6A9</accession>
<dbReference type="GeneID" id="35003967"/>
<dbReference type="Proteomes" id="UP000198888">
    <property type="component" value="Unassembled WGS sequence"/>
</dbReference>
<evidence type="ECO:0000313" key="7">
    <source>
        <dbReference type="Proteomes" id="UP000198888"/>
    </source>
</evidence>
<dbReference type="EMBL" id="FNYR01000005">
    <property type="protein sequence ID" value="SEI67002.1"/>
    <property type="molecule type" value="Genomic_DNA"/>
</dbReference>
<evidence type="ECO:0000256" key="2">
    <source>
        <dbReference type="ARBA" id="ARBA00013093"/>
    </source>
</evidence>
<feature type="binding site" evidence="5">
    <location>
        <position position="91"/>
    </location>
    <ligand>
        <name>Mg(2+)</name>
        <dbReference type="ChEBI" id="CHEBI:18420"/>
        <label>1</label>
        <note>catalytic</note>
    </ligand>
</feature>
<sequence length="269" mass="28640">MTDTDDTRAVVAERAATAGAELAYEQFRTGIASETKRSATDLVTEADRAAQRRVIEVIEESYPDDTIVGEEEDALKTVPDEGAVWIIDPIDGTNNFVDGIRIWGTAVAAVVDGEPVAAAIVLPALGDSYTADESTAYRNGTELSVNETSDPELSTVAPMLWWDTDSRDAYAAATREIVTRFDDLRRFGSAQATLALVADGAIEGGITDLQAHPWDSVAGVHLVRLAGGTVTDVDGERWQHDSTGMVISNGEVHEAMQAATNAVVDSTAE</sequence>
<feature type="binding site" evidence="5">
    <location>
        <position position="215"/>
    </location>
    <ligand>
        <name>Mg(2+)</name>
        <dbReference type="ChEBI" id="CHEBI:18420"/>
        <label>1</label>
        <note>catalytic</note>
    </ligand>
</feature>
<dbReference type="PRINTS" id="PR00377">
    <property type="entry name" value="IMPHPHTASES"/>
</dbReference>
<dbReference type="STRING" id="1073996.SAMN05444271_10586"/>
<dbReference type="AlphaFoldDB" id="A0A1H6STU2"/>
<dbReference type="GO" id="GO:0006020">
    <property type="term" value="P:inositol metabolic process"/>
    <property type="evidence" value="ECO:0007669"/>
    <property type="project" value="TreeGrafter"/>
</dbReference>
<dbReference type="KEGG" id="hae:halTADL_3201"/>
<proteinExistence type="inferred from homology"/>
<dbReference type="PANTHER" id="PTHR20854">
    <property type="entry name" value="INOSITOL MONOPHOSPHATASE"/>
    <property type="match status" value="1"/>
</dbReference>
<dbReference type="Pfam" id="PF00459">
    <property type="entry name" value="Inositol_P"/>
    <property type="match status" value="1"/>
</dbReference>
<dbReference type="OrthoDB" id="58111at2157"/>
<dbReference type="GO" id="GO:0007165">
    <property type="term" value="P:signal transduction"/>
    <property type="evidence" value="ECO:0007669"/>
    <property type="project" value="TreeGrafter"/>
</dbReference>
<gene>
    <name evidence="6" type="ORF">SAMN05444271_10586</name>
</gene>
<evidence type="ECO:0000256" key="3">
    <source>
        <dbReference type="ARBA" id="ARBA00023277"/>
    </source>
</evidence>
<reference evidence="6 7" key="1">
    <citation type="submission" date="2016-10" db="EMBL/GenBank/DDBJ databases">
        <authorList>
            <person name="de Groot N.N."/>
        </authorList>
    </citation>
    <scope>NUCLEOTIDE SEQUENCE [LARGE SCALE GENOMIC DNA]</scope>
    <source>
        <strain evidence="6 7">DSM 22187</strain>
    </source>
</reference>
<comment type="catalytic activity">
    <reaction evidence="1">
        <text>beta-D-fructose 1,6-bisphosphate + H2O = beta-D-fructose 6-phosphate + phosphate</text>
        <dbReference type="Rhea" id="RHEA:11064"/>
        <dbReference type="ChEBI" id="CHEBI:15377"/>
        <dbReference type="ChEBI" id="CHEBI:32966"/>
        <dbReference type="ChEBI" id="CHEBI:43474"/>
        <dbReference type="ChEBI" id="CHEBI:57634"/>
        <dbReference type="EC" id="3.1.3.11"/>
    </reaction>
</comment>
<feature type="binding site" evidence="5">
    <location>
        <position position="70"/>
    </location>
    <ligand>
        <name>Mg(2+)</name>
        <dbReference type="ChEBI" id="CHEBI:18420"/>
        <label>1</label>
        <note>catalytic</note>
    </ligand>
</feature>
<organism evidence="6 7">
    <name type="scientific">Halohasta litchfieldiae</name>
    <dbReference type="NCBI Taxonomy" id="1073996"/>
    <lineage>
        <taxon>Archaea</taxon>
        <taxon>Methanobacteriati</taxon>
        <taxon>Methanobacteriota</taxon>
        <taxon>Stenosarchaea group</taxon>
        <taxon>Halobacteria</taxon>
        <taxon>Halobacteriales</taxon>
        <taxon>Haloferacaceae</taxon>
        <taxon>Halohasta</taxon>
    </lineage>
</organism>
<evidence type="ECO:0000256" key="1">
    <source>
        <dbReference type="ARBA" id="ARBA00001273"/>
    </source>
</evidence>
<dbReference type="PANTHER" id="PTHR20854:SF4">
    <property type="entry name" value="INOSITOL-1-MONOPHOSPHATASE-RELATED"/>
    <property type="match status" value="1"/>
</dbReference>
<dbReference type="RefSeq" id="WP_089671382.1">
    <property type="nucleotide sequence ID" value="NZ_CP024845.1"/>
</dbReference>
<evidence type="ECO:0000313" key="6">
    <source>
        <dbReference type="EMBL" id="SEI67002.1"/>
    </source>
</evidence>
<keyword evidence="5" id="KW-0479">Metal-binding</keyword>
<comment type="similarity">
    <text evidence="4">Belongs to the inositol monophosphatase superfamily. FBPase class 4 family.</text>
</comment>
<dbReference type="GO" id="GO:0046872">
    <property type="term" value="F:metal ion binding"/>
    <property type="evidence" value="ECO:0007669"/>
    <property type="project" value="UniProtKB-KW"/>
</dbReference>
<dbReference type="InterPro" id="IPR000760">
    <property type="entry name" value="Inositol_monophosphatase-like"/>
</dbReference>
<dbReference type="Gene3D" id="3.40.190.80">
    <property type="match status" value="1"/>
</dbReference>
<dbReference type="GO" id="GO:0042132">
    <property type="term" value="F:fructose 1,6-bisphosphate 1-phosphatase activity"/>
    <property type="evidence" value="ECO:0007669"/>
    <property type="project" value="UniProtKB-EC"/>
</dbReference>
<evidence type="ECO:0000256" key="5">
    <source>
        <dbReference type="PIRSR" id="PIRSR600760-2"/>
    </source>
</evidence>